<feature type="compositionally biased region" description="Low complexity" evidence="7">
    <location>
        <begin position="120"/>
        <end position="137"/>
    </location>
</feature>
<keyword evidence="6" id="KW-0175">Coiled coil</keyword>
<dbReference type="InterPro" id="IPR005828">
    <property type="entry name" value="MFS_sugar_transport-like"/>
</dbReference>
<reference evidence="10 11" key="1">
    <citation type="submission" date="2018-03" db="EMBL/GenBank/DDBJ databases">
        <title>Candida pseudohaemulonii genome assembly and annotation.</title>
        <authorList>
            <person name="Munoz J.F."/>
            <person name="Gade L.G."/>
            <person name="Chow N.A."/>
            <person name="Litvintseva A.P."/>
            <person name="Loparev V.N."/>
            <person name="Cuomo C.A."/>
        </authorList>
    </citation>
    <scope>NUCLEOTIDE SEQUENCE [LARGE SCALE GENOMIC DNA]</scope>
    <source>
        <strain evidence="10 11">B12108</strain>
    </source>
</reference>
<evidence type="ECO:0000313" key="11">
    <source>
        <dbReference type="Proteomes" id="UP000241107"/>
    </source>
</evidence>
<dbReference type="GO" id="GO:0005351">
    <property type="term" value="F:carbohydrate:proton symporter activity"/>
    <property type="evidence" value="ECO:0007669"/>
    <property type="project" value="TreeGrafter"/>
</dbReference>
<dbReference type="RefSeq" id="XP_024712875.1">
    <property type="nucleotide sequence ID" value="XM_024858788.1"/>
</dbReference>
<feature type="compositionally biased region" description="Polar residues" evidence="7">
    <location>
        <begin position="782"/>
        <end position="808"/>
    </location>
</feature>
<evidence type="ECO:0000256" key="1">
    <source>
        <dbReference type="ARBA" id="ARBA00004141"/>
    </source>
</evidence>
<organism evidence="10 11">
    <name type="scientific">Candidozyma pseudohaemuli</name>
    <dbReference type="NCBI Taxonomy" id="418784"/>
    <lineage>
        <taxon>Eukaryota</taxon>
        <taxon>Fungi</taxon>
        <taxon>Dikarya</taxon>
        <taxon>Ascomycota</taxon>
        <taxon>Saccharomycotina</taxon>
        <taxon>Pichiomycetes</taxon>
        <taxon>Metschnikowiaceae</taxon>
        <taxon>Candidozyma</taxon>
    </lineage>
</organism>
<comment type="subcellular location">
    <subcellularLocation>
        <location evidence="1">Membrane</location>
        <topology evidence="1">Multi-pass membrane protein</topology>
    </subcellularLocation>
</comment>
<feature type="transmembrane region" description="Helical" evidence="8">
    <location>
        <begin position="562"/>
        <end position="585"/>
    </location>
</feature>
<dbReference type="STRING" id="418784.A0A2P7YM28"/>
<gene>
    <name evidence="10" type="ORF">C7M61_003449</name>
</gene>
<feature type="transmembrane region" description="Helical" evidence="8">
    <location>
        <begin position="724"/>
        <end position="741"/>
    </location>
</feature>
<dbReference type="PANTHER" id="PTHR48022:SF73">
    <property type="entry name" value="METABOLITE TRANSPORT PROTEIN YDL199C-RELATED"/>
    <property type="match status" value="1"/>
</dbReference>
<dbReference type="CDD" id="cd15857">
    <property type="entry name" value="SNARE_SEC9C"/>
    <property type="match status" value="1"/>
</dbReference>
<dbReference type="Proteomes" id="UP000241107">
    <property type="component" value="Unassembled WGS sequence"/>
</dbReference>
<dbReference type="SMART" id="SM00397">
    <property type="entry name" value="t_SNARE"/>
    <property type="match status" value="2"/>
</dbReference>
<feature type="transmembrane region" description="Helical" evidence="8">
    <location>
        <begin position="627"/>
        <end position="645"/>
    </location>
</feature>
<evidence type="ECO:0000259" key="9">
    <source>
        <dbReference type="PROSITE" id="PS50192"/>
    </source>
</evidence>
<feature type="transmembrane region" description="Helical" evidence="8">
    <location>
        <begin position="477"/>
        <end position="495"/>
    </location>
</feature>
<comment type="caution">
    <text evidence="10">The sequence shown here is derived from an EMBL/GenBank/DDBJ whole genome shotgun (WGS) entry which is preliminary data.</text>
</comment>
<evidence type="ECO:0000256" key="8">
    <source>
        <dbReference type="SAM" id="Phobius"/>
    </source>
</evidence>
<evidence type="ECO:0000256" key="2">
    <source>
        <dbReference type="ARBA" id="ARBA00022448"/>
    </source>
</evidence>
<keyword evidence="2" id="KW-0813">Transport</keyword>
<dbReference type="Gene3D" id="1.20.1250.20">
    <property type="entry name" value="MFS general substrate transporter like domains"/>
    <property type="match status" value="1"/>
</dbReference>
<feature type="region of interest" description="Disordered" evidence="7">
    <location>
        <begin position="768"/>
        <end position="820"/>
    </location>
</feature>
<evidence type="ECO:0000256" key="7">
    <source>
        <dbReference type="SAM" id="MobiDB-lite"/>
    </source>
</evidence>
<feature type="region of interest" description="Disordered" evidence="7">
    <location>
        <begin position="38"/>
        <end position="184"/>
    </location>
</feature>
<dbReference type="EMBL" id="PYFQ01000009">
    <property type="protein sequence ID" value="PSK37024.1"/>
    <property type="molecule type" value="Genomic_DNA"/>
</dbReference>
<name>A0A2P7YM28_9ASCO</name>
<dbReference type="GeneID" id="36566837"/>
<evidence type="ECO:0000256" key="6">
    <source>
        <dbReference type="SAM" id="Coils"/>
    </source>
</evidence>
<dbReference type="PROSITE" id="PS50192">
    <property type="entry name" value="T_SNARE"/>
    <property type="match status" value="1"/>
</dbReference>
<evidence type="ECO:0000256" key="5">
    <source>
        <dbReference type="ARBA" id="ARBA00023136"/>
    </source>
</evidence>
<dbReference type="PANTHER" id="PTHR48022">
    <property type="entry name" value="PLASTIDIC GLUCOSE TRANSPORTER 4"/>
    <property type="match status" value="1"/>
</dbReference>
<dbReference type="VEuPathDB" id="FungiDB:C7M61_003449"/>
<dbReference type="InterPro" id="IPR036259">
    <property type="entry name" value="MFS_trans_sf"/>
</dbReference>
<dbReference type="InterPro" id="IPR000727">
    <property type="entry name" value="T_SNARE_dom"/>
</dbReference>
<dbReference type="Pfam" id="PF00083">
    <property type="entry name" value="Sugar_tr"/>
    <property type="match status" value="1"/>
</dbReference>
<feature type="transmembrane region" description="Helical" evidence="8">
    <location>
        <begin position="657"/>
        <end position="680"/>
    </location>
</feature>
<feature type="transmembrane region" description="Helical" evidence="8">
    <location>
        <begin position="597"/>
        <end position="620"/>
    </location>
</feature>
<evidence type="ECO:0000256" key="4">
    <source>
        <dbReference type="ARBA" id="ARBA00022989"/>
    </source>
</evidence>
<keyword evidence="3 8" id="KW-0812">Transmembrane</keyword>
<dbReference type="Gene3D" id="1.20.5.110">
    <property type="match status" value="2"/>
</dbReference>
<feature type="compositionally biased region" description="Polar residues" evidence="7">
    <location>
        <begin position="57"/>
        <end position="74"/>
    </location>
</feature>
<protein>
    <recommendedName>
        <fullName evidence="9">t-SNARE coiled-coil homology domain-containing protein</fullName>
    </recommendedName>
</protein>
<keyword evidence="5 8" id="KW-0472">Membrane</keyword>
<dbReference type="SUPFAM" id="SSF58038">
    <property type="entry name" value="SNARE fusion complex"/>
    <property type="match status" value="2"/>
</dbReference>
<evidence type="ECO:0000256" key="3">
    <source>
        <dbReference type="ARBA" id="ARBA00022692"/>
    </source>
</evidence>
<dbReference type="InterPro" id="IPR050360">
    <property type="entry name" value="MFS_Sugar_Transporters"/>
</dbReference>
<dbReference type="CDD" id="cd15886">
    <property type="entry name" value="SNARE_SEC9N"/>
    <property type="match status" value="1"/>
</dbReference>
<dbReference type="AlphaFoldDB" id="A0A2P7YM28"/>
<proteinExistence type="predicted"/>
<feature type="coiled-coil region" evidence="6">
    <location>
        <begin position="195"/>
        <end position="222"/>
    </location>
</feature>
<evidence type="ECO:0000313" key="10">
    <source>
        <dbReference type="EMBL" id="PSK37024.1"/>
    </source>
</evidence>
<keyword evidence="11" id="KW-1185">Reference proteome</keyword>
<keyword evidence="4 8" id="KW-1133">Transmembrane helix</keyword>
<feature type="domain" description="T-SNARE coiled-coil homology" evidence="9">
    <location>
        <begin position="371"/>
        <end position="433"/>
    </location>
</feature>
<dbReference type="GO" id="GO:0016020">
    <property type="term" value="C:membrane"/>
    <property type="evidence" value="ECO:0007669"/>
    <property type="project" value="UniProtKB-SubCell"/>
</dbReference>
<accession>A0A2P7YM28</accession>
<dbReference type="OrthoDB" id="648285at2759"/>
<dbReference type="SUPFAM" id="SSF103473">
    <property type="entry name" value="MFS general substrate transporter"/>
    <property type="match status" value="1"/>
</dbReference>
<sequence length="883" mass="99050">MFKKKDPTEEELVDTMQKVGITTKTANNRQEKFGAFKQYAQERQGVKPGMAPRNPYANMNENQGNPYANSQSGEASARDSAYASSSTGERRLNPYASQDDGPAPSRPSPYQTQRNGGNGSYSEKSYSSSSKPNPYGSRTTRPRGDDELTLDLNAIPSSSALPTAKKPIRKTTDTDTLDLNADPDEEDLNLEVDDFLAEEEQVNSEEEEVEAIKQDIRFVKQESVALTRNTLRMAQEADASGTNTLGMLGSQSERLFNAEQNLLLADTQTKIADDKVAELKRLNRSIFIPASGNPFNKKSRLREQESKLKAQKEQEKYLRETNRQGVYASEQRVKQGISNNSTQSDTFNKYQGEKHLQQAQRYQFENDSEDDEMEKELAANLDQIASYSKKLRNTATVMGQEVGAQNDRLRKIEEDADRLDINVHLNSTRLNNISPPDDRGFYACLEFTGNIVGYSTSIWVDYGFLFLENDFSWRSPLFVQCVMGFLLWLGTFIIVETPRWLLDHDHDIEGMIVISDLYADGEVEDELAKVEFRQIKESILIQRIEGGERSYRYMLTRYKKRVSVACFSQMFAQLNGINIVSYYAPMIFESAGWIGRLAILMTGINSLIYLASTIPPWYLVDGWGRKPLLLTGAVVMAVSLFSIAYSLFLDDTYTPQVVVIFVIIFNAAFGASWGPIPWMMNEVLPNSVRSKGAAMSTATNWLFNFLVGEMTPILLDLIQWRTYLIPGFSCVLSFMCVHYLFPETKGLSLEEMGSIFDDSSSVFSFHSGYGSTNDSESRRSIEPSQSSGETQPLHQTAAQLARNPSSMRNEPDGLITGTPQLPLIPANEVAKPAISGLSSNAGINDDATAPPSFEDIIDFKRRKDAKSWFSWAQQKSADYEQLT</sequence>